<dbReference type="PRINTS" id="PR00081">
    <property type="entry name" value="GDHRDH"/>
</dbReference>
<dbReference type="InterPro" id="IPR036291">
    <property type="entry name" value="NAD(P)-bd_dom_sf"/>
</dbReference>
<comment type="similarity">
    <text evidence="1">Belongs to the short-chain dehydrogenases/reductases (SDR) family.</text>
</comment>
<evidence type="ECO:0000313" key="4">
    <source>
        <dbReference type="Proteomes" id="UP000471120"/>
    </source>
</evidence>
<name>A0A6P2C8N2_9NOCA</name>
<dbReference type="AlphaFoldDB" id="A0A6P2C8N2"/>
<gene>
    <name evidence="3" type="ORF">DW322_01140</name>
</gene>
<sequence length="258" mass="27106">MPFETTLPAGAALVFGGSGGIGRVVATEFAAAGSDVAVCYRSRPEIAEKTATDLRELGVAATIHRVDVRDADELAAAVDGAIAEHSRIHTLVWCAGPVVEQNSLADTSADDYRRSIEIESLGMFGAVHAVLPHMREHGGGSVVHVGSAGDRLFPPHDGLSVLPKAANEALVRGIAREEGRHGIRANSVLVGVVEAGMFLALRERGVLDEKWESATRAMLPLRRYGKAEDIAAACVFLASDRANYITGEQLSVAGGFGV</sequence>
<dbReference type="EMBL" id="QRCM01000001">
    <property type="protein sequence ID" value="TXG89107.1"/>
    <property type="molecule type" value="Genomic_DNA"/>
</dbReference>
<comment type="caution">
    <text evidence="3">The sequence shown here is derived from an EMBL/GenBank/DDBJ whole genome shotgun (WGS) entry which is preliminary data.</text>
</comment>
<dbReference type="Gene3D" id="3.40.50.720">
    <property type="entry name" value="NAD(P)-binding Rossmann-like Domain"/>
    <property type="match status" value="1"/>
</dbReference>
<dbReference type="Proteomes" id="UP000471120">
    <property type="component" value="Unassembled WGS sequence"/>
</dbReference>
<dbReference type="PANTHER" id="PTHR43477:SF1">
    <property type="entry name" value="DIHYDROANTICAPSIN 7-DEHYDROGENASE"/>
    <property type="match status" value="1"/>
</dbReference>
<proteinExistence type="inferred from homology"/>
<dbReference type="Pfam" id="PF13561">
    <property type="entry name" value="adh_short_C2"/>
    <property type="match status" value="1"/>
</dbReference>
<keyword evidence="2" id="KW-0560">Oxidoreductase</keyword>
<dbReference type="SUPFAM" id="SSF51735">
    <property type="entry name" value="NAD(P)-binding Rossmann-fold domains"/>
    <property type="match status" value="1"/>
</dbReference>
<protein>
    <submittedName>
        <fullName evidence="3">SDR family oxidoreductase</fullName>
    </submittedName>
</protein>
<evidence type="ECO:0000313" key="3">
    <source>
        <dbReference type="EMBL" id="TXG89107.1"/>
    </source>
</evidence>
<dbReference type="RefSeq" id="WP_010840203.1">
    <property type="nucleotide sequence ID" value="NZ_QRCM01000001.1"/>
</dbReference>
<evidence type="ECO:0000256" key="1">
    <source>
        <dbReference type="ARBA" id="ARBA00006484"/>
    </source>
</evidence>
<evidence type="ECO:0000256" key="2">
    <source>
        <dbReference type="ARBA" id="ARBA00023002"/>
    </source>
</evidence>
<accession>A0A6P2C8N2</accession>
<dbReference type="InterPro" id="IPR051122">
    <property type="entry name" value="SDR_DHRS6-like"/>
</dbReference>
<dbReference type="GO" id="GO:0016491">
    <property type="term" value="F:oxidoreductase activity"/>
    <property type="evidence" value="ECO:0007669"/>
    <property type="project" value="UniProtKB-KW"/>
</dbReference>
<dbReference type="InterPro" id="IPR002347">
    <property type="entry name" value="SDR_fam"/>
</dbReference>
<dbReference type="PANTHER" id="PTHR43477">
    <property type="entry name" value="DIHYDROANTICAPSIN 7-DEHYDROGENASE"/>
    <property type="match status" value="1"/>
</dbReference>
<organism evidence="3 4">
    <name type="scientific">Rhodococcus rhodnii</name>
    <dbReference type="NCBI Taxonomy" id="38312"/>
    <lineage>
        <taxon>Bacteria</taxon>
        <taxon>Bacillati</taxon>
        <taxon>Actinomycetota</taxon>
        <taxon>Actinomycetes</taxon>
        <taxon>Mycobacteriales</taxon>
        <taxon>Nocardiaceae</taxon>
        <taxon>Rhodococcus</taxon>
    </lineage>
</organism>
<dbReference type="CDD" id="cd05233">
    <property type="entry name" value="SDR_c"/>
    <property type="match status" value="1"/>
</dbReference>
<reference evidence="3 4" key="1">
    <citation type="submission" date="2018-07" db="EMBL/GenBank/DDBJ databases">
        <title>Genome sequence of Rhodococcus rhodnii ATCC 35071 from Rhodnius prolixus.</title>
        <authorList>
            <person name="Patel V."/>
            <person name="Vogel K.J."/>
        </authorList>
    </citation>
    <scope>NUCLEOTIDE SEQUENCE [LARGE SCALE GENOMIC DNA]</scope>
    <source>
        <strain evidence="3 4">ATCC 35071</strain>
    </source>
</reference>